<dbReference type="eggNOG" id="COG4244">
    <property type="taxonomic scope" value="Bacteria"/>
</dbReference>
<evidence type="ECO:0000313" key="3">
    <source>
        <dbReference type="EMBL" id="KEZ12060.1"/>
    </source>
</evidence>
<sequence length="155" mass="16713">MSATGHRCQRPDDLRGAPPRTRPLLHPLHGLLLAWPVALFPAALLSDITYLNSAEIQWSNFSAWLITGALIGGGLVLLWALIALARAKGPARRQHGLYLLLLALMWACGLINAFQHSRDGWSSVGTIGLILSLLSSLAALAAGWTAFAGYREVRP</sequence>
<proteinExistence type="predicted"/>
<feature type="transmembrane region" description="Helical" evidence="1">
    <location>
        <begin position="63"/>
        <end position="85"/>
    </location>
</feature>
<dbReference type="PATRIC" id="fig|13690.10.peg.5403"/>
<dbReference type="AlphaFoldDB" id="A0A084E268"/>
<feature type="transmembrane region" description="Helical" evidence="1">
    <location>
        <begin position="97"/>
        <end position="115"/>
    </location>
</feature>
<comment type="caution">
    <text evidence="3">The sequence shown here is derived from an EMBL/GenBank/DDBJ whole genome shotgun (WGS) entry which is preliminary data.</text>
</comment>
<keyword evidence="1" id="KW-0472">Membrane</keyword>
<dbReference type="EMBL" id="JGVR01000076">
    <property type="protein sequence ID" value="KEZ12060.1"/>
    <property type="molecule type" value="Genomic_DNA"/>
</dbReference>
<dbReference type="STRING" id="13690.AX777_17195"/>
<name>A0A084E268_SPHYA</name>
<dbReference type="InterPro" id="IPR019251">
    <property type="entry name" value="DUF2231_TM"/>
</dbReference>
<reference evidence="3 4" key="1">
    <citation type="submission" date="2014-03" db="EMBL/GenBank/DDBJ databases">
        <title>Genome sequence of Sphingobium yanoikuyae B1.</title>
        <authorList>
            <person name="Gan H.M."/>
            <person name="Gan H.Y."/>
            <person name="Savka M.A."/>
        </authorList>
    </citation>
    <scope>NUCLEOTIDE SEQUENCE [LARGE SCALE GENOMIC DNA]</scope>
    <source>
        <strain evidence="3 4">B1</strain>
    </source>
</reference>
<keyword evidence="1" id="KW-1133">Transmembrane helix</keyword>
<keyword evidence="1" id="KW-0812">Transmembrane</keyword>
<dbReference type="Proteomes" id="UP000028534">
    <property type="component" value="Unassembled WGS sequence"/>
</dbReference>
<feature type="transmembrane region" description="Helical" evidence="1">
    <location>
        <begin position="127"/>
        <end position="150"/>
    </location>
</feature>
<accession>A0A084E268</accession>
<dbReference type="Pfam" id="PF09990">
    <property type="entry name" value="DUF2231"/>
    <property type="match status" value="1"/>
</dbReference>
<protein>
    <submittedName>
        <fullName evidence="3">Putative membrane protein</fullName>
    </submittedName>
</protein>
<evidence type="ECO:0000313" key="4">
    <source>
        <dbReference type="Proteomes" id="UP000028534"/>
    </source>
</evidence>
<gene>
    <name evidence="3" type="ORF">CP98_05216</name>
</gene>
<evidence type="ECO:0000256" key="1">
    <source>
        <dbReference type="SAM" id="Phobius"/>
    </source>
</evidence>
<feature type="transmembrane region" description="Helical" evidence="1">
    <location>
        <begin position="30"/>
        <end position="51"/>
    </location>
</feature>
<feature type="domain" description="DUF2231" evidence="2">
    <location>
        <begin position="26"/>
        <end position="144"/>
    </location>
</feature>
<evidence type="ECO:0000259" key="2">
    <source>
        <dbReference type="Pfam" id="PF09990"/>
    </source>
</evidence>
<organism evidence="3 4">
    <name type="scientific">Sphingobium yanoikuyae</name>
    <name type="common">Sphingomonas yanoikuyae</name>
    <dbReference type="NCBI Taxonomy" id="13690"/>
    <lineage>
        <taxon>Bacteria</taxon>
        <taxon>Pseudomonadati</taxon>
        <taxon>Pseudomonadota</taxon>
        <taxon>Alphaproteobacteria</taxon>
        <taxon>Sphingomonadales</taxon>
        <taxon>Sphingomonadaceae</taxon>
        <taxon>Sphingobium</taxon>
    </lineage>
</organism>